<dbReference type="RefSeq" id="WP_296948861.1">
    <property type="nucleotide sequence ID" value="NZ_LT599021.1"/>
</dbReference>
<dbReference type="PANTHER" id="PTHR43861">
    <property type="entry name" value="TRANS-ACONITATE 2-METHYLTRANSFERASE-RELATED"/>
    <property type="match status" value="1"/>
</dbReference>
<dbReference type="InterPro" id="IPR029063">
    <property type="entry name" value="SAM-dependent_MTases_sf"/>
</dbReference>
<protein>
    <recommendedName>
        <fullName evidence="2">Methyltransferase type 12</fullName>
    </recommendedName>
</protein>
<dbReference type="AlphaFoldDB" id="A0A212JHP0"/>
<proteinExistence type="predicted"/>
<evidence type="ECO:0000313" key="1">
    <source>
        <dbReference type="EMBL" id="SBV98937.1"/>
    </source>
</evidence>
<dbReference type="CDD" id="cd02440">
    <property type="entry name" value="AdoMet_MTases"/>
    <property type="match status" value="1"/>
</dbReference>
<organism evidence="1">
    <name type="scientific">uncultured Dysgonomonas sp</name>
    <dbReference type="NCBI Taxonomy" id="206096"/>
    <lineage>
        <taxon>Bacteria</taxon>
        <taxon>Pseudomonadati</taxon>
        <taxon>Bacteroidota</taxon>
        <taxon>Bacteroidia</taxon>
        <taxon>Bacteroidales</taxon>
        <taxon>Dysgonomonadaceae</taxon>
        <taxon>Dysgonomonas</taxon>
        <taxon>environmental samples</taxon>
    </lineage>
</organism>
<evidence type="ECO:0008006" key="2">
    <source>
        <dbReference type="Google" id="ProtNLM"/>
    </source>
</evidence>
<reference evidence="1" key="1">
    <citation type="submission" date="2016-04" db="EMBL/GenBank/DDBJ databases">
        <authorList>
            <person name="Evans L.H."/>
            <person name="Alamgir A."/>
            <person name="Owens N."/>
            <person name="Weber N.D."/>
            <person name="Virtaneva K."/>
            <person name="Barbian K."/>
            <person name="Babar A."/>
            <person name="Rosenke K."/>
        </authorList>
    </citation>
    <scope>NUCLEOTIDE SEQUENCE</scope>
    <source>
        <strain evidence="1">86-2</strain>
    </source>
</reference>
<name>A0A212JHP0_9BACT</name>
<sequence length="307" mass="35392">MESSIKKVHTVICPVCGSRGIDPFLSCKDYLTTQEVFEINKCNGCGFAFTQDFPVENEIGKYYEAPEYISHSDTNRGIINSLYHLARKIALKSKSKLVTKYAGSKKGMLLDIGSGTGYFLNRMKELKWIVTGIEKSASARKYAKQKFGIDCQDSEYLYEIPCQTKDVITMWHVLEHLEHLNSVLDYLQKILKDDGTLVIALPNKESFDARYYKEYWAAYDVPRHLWHFSSSDFQRIANRHQFEIIEIKPMYFDAFYISILSEKNMGHSFASLRGLIRGGVYFLRTLRNKNGSSSLIYILKKKITNTK</sequence>
<accession>A0A212JHP0</accession>
<gene>
    <name evidence="1" type="ORF">KL86DYS2_11538</name>
</gene>
<dbReference type="Pfam" id="PF13489">
    <property type="entry name" value="Methyltransf_23"/>
    <property type="match status" value="1"/>
</dbReference>
<dbReference type="Gene3D" id="3.40.50.150">
    <property type="entry name" value="Vaccinia Virus protein VP39"/>
    <property type="match status" value="1"/>
</dbReference>
<dbReference type="SUPFAM" id="SSF53335">
    <property type="entry name" value="S-adenosyl-L-methionine-dependent methyltransferases"/>
    <property type="match status" value="1"/>
</dbReference>
<dbReference type="EMBL" id="FLUL01000001">
    <property type="protein sequence ID" value="SBV98937.1"/>
    <property type="molecule type" value="Genomic_DNA"/>
</dbReference>